<dbReference type="GO" id="GO:0000160">
    <property type="term" value="P:phosphorelay signal transduction system"/>
    <property type="evidence" value="ECO:0007669"/>
    <property type="project" value="UniProtKB-KW"/>
</dbReference>
<name>A0A1F7WT42_9BACT</name>
<gene>
    <name evidence="5" type="ORF">A2008_08035</name>
</gene>
<organism evidence="5 6">
    <name type="scientific">Candidatus Wallbacteria bacterium GWC2_49_35</name>
    <dbReference type="NCBI Taxonomy" id="1817813"/>
    <lineage>
        <taxon>Bacteria</taxon>
        <taxon>Candidatus Walliibacteriota</taxon>
    </lineage>
</organism>
<dbReference type="InterPro" id="IPR011006">
    <property type="entry name" value="CheY-like_superfamily"/>
</dbReference>
<dbReference type="EMBL" id="MGFH01000089">
    <property type="protein sequence ID" value="OGM05926.1"/>
    <property type="molecule type" value="Genomic_DNA"/>
</dbReference>
<reference evidence="5 6" key="1">
    <citation type="journal article" date="2016" name="Nat. Commun.">
        <title>Thousands of microbial genomes shed light on interconnected biogeochemical processes in an aquifer system.</title>
        <authorList>
            <person name="Anantharaman K."/>
            <person name="Brown C.T."/>
            <person name="Hug L.A."/>
            <person name="Sharon I."/>
            <person name="Castelle C.J."/>
            <person name="Probst A.J."/>
            <person name="Thomas B.C."/>
            <person name="Singh A."/>
            <person name="Wilkins M.J."/>
            <person name="Karaoz U."/>
            <person name="Brodie E.L."/>
            <person name="Williams K.H."/>
            <person name="Hubbard S.S."/>
            <person name="Banfield J.F."/>
        </authorList>
    </citation>
    <scope>NUCLEOTIDE SEQUENCE [LARGE SCALE GENOMIC DNA]</scope>
</reference>
<evidence type="ECO:0000313" key="5">
    <source>
        <dbReference type="EMBL" id="OGM05926.1"/>
    </source>
</evidence>
<keyword evidence="1 3" id="KW-0597">Phosphoprotein</keyword>
<feature type="modified residue" description="4-aspartylphosphate" evidence="3">
    <location>
        <position position="56"/>
    </location>
</feature>
<keyword evidence="2" id="KW-0902">Two-component regulatory system</keyword>
<evidence type="ECO:0000259" key="4">
    <source>
        <dbReference type="PROSITE" id="PS50110"/>
    </source>
</evidence>
<accession>A0A1F7WT42</accession>
<dbReference type="PANTHER" id="PTHR45339:SF1">
    <property type="entry name" value="HYBRID SIGNAL TRANSDUCTION HISTIDINE KINASE J"/>
    <property type="match status" value="1"/>
</dbReference>
<protein>
    <recommendedName>
        <fullName evidence="4">Response regulatory domain-containing protein</fullName>
    </recommendedName>
</protein>
<dbReference type="SUPFAM" id="SSF52172">
    <property type="entry name" value="CheY-like"/>
    <property type="match status" value="1"/>
</dbReference>
<dbReference type="CDD" id="cd17546">
    <property type="entry name" value="REC_hyHK_CKI1_RcsC-like"/>
    <property type="match status" value="1"/>
</dbReference>
<evidence type="ECO:0000256" key="1">
    <source>
        <dbReference type="ARBA" id="ARBA00022553"/>
    </source>
</evidence>
<dbReference type="AlphaFoldDB" id="A0A1F7WT42"/>
<dbReference type="SMART" id="SM00448">
    <property type="entry name" value="REC"/>
    <property type="match status" value="1"/>
</dbReference>
<comment type="caution">
    <text evidence="5">The sequence shown here is derived from an EMBL/GenBank/DDBJ whole genome shotgun (WGS) entry which is preliminary data.</text>
</comment>
<sequence length="145" mass="16433">MLEKIKILLAEDDLKTATLICSLLASNSIYEIKWVENGALAVEAALKENYDIIFMDIQMPVMTGIEAVKTLRTKGYSGLIVALTAYFEKEECLAAGMNDYIQKPFSIRDFIKKMNELNYKKGANEEMNSSGKKVEILDFEKYLNN</sequence>
<dbReference type="PROSITE" id="PS50110">
    <property type="entry name" value="RESPONSE_REGULATORY"/>
    <property type="match status" value="1"/>
</dbReference>
<dbReference type="Gene3D" id="3.40.50.2300">
    <property type="match status" value="1"/>
</dbReference>
<dbReference type="Pfam" id="PF00072">
    <property type="entry name" value="Response_reg"/>
    <property type="match status" value="1"/>
</dbReference>
<dbReference type="STRING" id="1817813.A2008_08035"/>
<evidence type="ECO:0000313" key="6">
    <source>
        <dbReference type="Proteomes" id="UP000178735"/>
    </source>
</evidence>
<dbReference type="PANTHER" id="PTHR45339">
    <property type="entry name" value="HYBRID SIGNAL TRANSDUCTION HISTIDINE KINASE J"/>
    <property type="match status" value="1"/>
</dbReference>
<proteinExistence type="predicted"/>
<dbReference type="InterPro" id="IPR001789">
    <property type="entry name" value="Sig_transdc_resp-reg_receiver"/>
</dbReference>
<dbReference type="Proteomes" id="UP000178735">
    <property type="component" value="Unassembled WGS sequence"/>
</dbReference>
<evidence type="ECO:0000256" key="2">
    <source>
        <dbReference type="ARBA" id="ARBA00023012"/>
    </source>
</evidence>
<feature type="domain" description="Response regulatory" evidence="4">
    <location>
        <begin position="6"/>
        <end position="118"/>
    </location>
</feature>
<evidence type="ECO:0000256" key="3">
    <source>
        <dbReference type="PROSITE-ProRule" id="PRU00169"/>
    </source>
</evidence>